<organism evidence="2 3">
    <name type="scientific">Agaribacillus aureus</name>
    <dbReference type="NCBI Taxonomy" id="3051825"/>
    <lineage>
        <taxon>Bacteria</taxon>
        <taxon>Pseudomonadati</taxon>
        <taxon>Bacteroidota</taxon>
        <taxon>Cytophagia</taxon>
        <taxon>Cytophagales</taxon>
        <taxon>Splendidivirgaceae</taxon>
        <taxon>Agaribacillus</taxon>
    </lineage>
</organism>
<dbReference type="PANTHER" id="PTHR43798:SF33">
    <property type="entry name" value="HYDROLASE, PUTATIVE (AFU_ORTHOLOGUE AFUA_2G14860)-RELATED"/>
    <property type="match status" value="1"/>
</dbReference>
<comment type="caution">
    <text evidence="2">The sequence shown here is derived from an EMBL/GenBank/DDBJ whole genome shotgun (WGS) entry which is preliminary data.</text>
</comment>
<dbReference type="InterPro" id="IPR050266">
    <property type="entry name" value="AB_hydrolase_sf"/>
</dbReference>
<dbReference type="PRINTS" id="PR00111">
    <property type="entry name" value="ABHYDROLASE"/>
</dbReference>
<dbReference type="InterPro" id="IPR000639">
    <property type="entry name" value="Epox_hydrolase-like"/>
</dbReference>
<dbReference type="Proteomes" id="UP001172083">
    <property type="component" value="Unassembled WGS sequence"/>
</dbReference>
<dbReference type="Pfam" id="PF00561">
    <property type="entry name" value="Abhydrolase_1"/>
    <property type="match status" value="1"/>
</dbReference>
<evidence type="ECO:0000313" key="3">
    <source>
        <dbReference type="Proteomes" id="UP001172083"/>
    </source>
</evidence>
<gene>
    <name evidence="2" type="ORF">QQ020_21370</name>
</gene>
<dbReference type="InterPro" id="IPR000073">
    <property type="entry name" value="AB_hydrolase_1"/>
</dbReference>
<keyword evidence="3" id="KW-1185">Reference proteome</keyword>
<dbReference type="Gene3D" id="3.40.50.1820">
    <property type="entry name" value="alpha/beta hydrolase"/>
    <property type="match status" value="1"/>
</dbReference>
<feature type="domain" description="AB hydrolase-1" evidence="1">
    <location>
        <begin position="32"/>
        <end position="271"/>
    </location>
</feature>
<dbReference type="InterPro" id="IPR029058">
    <property type="entry name" value="AB_hydrolase_fold"/>
</dbReference>
<dbReference type="PRINTS" id="PR00412">
    <property type="entry name" value="EPOXHYDRLASE"/>
</dbReference>
<accession>A0ABT8LA60</accession>
<dbReference type="PANTHER" id="PTHR43798">
    <property type="entry name" value="MONOACYLGLYCEROL LIPASE"/>
    <property type="match status" value="1"/>
</dbReference>
<dbReference type="EMBL" id="JAUJEB010000005">
    <property type="protein sequence ID" value="MDN5214644.1"/>
    <property type="molecule type" value="Genomic_DNA"/>
</dbReference>
<reference evidence="2" key="1">
    <citation type="submission" date="2023-06" db="EMBL/GenBank/DDBJ databases">
        <title>Genomic of Agaribacillus aureum.</title>
        <authorList>
            <person name="Wang G."/>
        </authorList>
    </citation>
    <scope>NUCLEOTIDE SEQUENCE</scope>
    <source>
        <strain evidence="2">BMA12</strain>
    </source>
</reference>
<dbReference type="SUPFAM" id="SSF53474">
    <property type="entry name" value="alpha/beta-Hydrolases"/>
    <property type="match status" value="1"/>
</dbReference>
<dbReference type="RefSeq" id="WP_346759983.1">
    <property type="nucleotide sequence ID" value="NZ_JAUJEB010000005.1"/>
</dbReference>
<evidence type="ECO:0000259" key="1">
    <source>
        <dbReference type="Pfam" id="PF00561"/>
    </source>
</evidence>
<proteinExistence type="predicted"/>
<sequence>MKYDQNLYPFKSQRITIKNHRIHYIDEGVGQVILFSHAALGSSFMYREFIKRLSQKFRCIALDYPGFGLSEPHADYRYDIASQSQVLASFIQALHLENVILLGHDTGGPSAFKVAVDQPEMVQGLILTDTIIFPVYEYRKIDRMLKIVGSGIFSELNAYTNLLVRLTFRFGVKSRKLTKAEWRQYLQLFASRPHRRRITKMLHSLKDNASIMQHIKNGFETTINKKPCLLIYGENDPVTQLGIAARIHAMMPHSKLCLIENEGHFPHEGKPLEMCKLMEDWLGQLAPELVRSNTH</sequence>
<dbReference type="GO" id="GO:0016787">
    <property type="term" value="F:hydrolase activity"/>
    <property type="evidence" value="ECO:0007669"/>
    <property type="project" value="UniProtKB-KW"/>
</dbReference>
<protein>
    <submittedName>
        <fullName evidence="2">Alpha/beta fold hydrolase</fullName>
    </submittedName>
</protein>
<evidence type="ECO:0000313" key="2">
    <source>
        <dbReference type="EMBL" id="MDN5214644.1"/>
    </source>
</evidence>
<keyword evidence="2" id="KW-0378">Hydrolase</keyword>
<name>A0ABT8LA60_9BACT</name>